<evidence type="ECO:0000256" key="9">
    <source>
        <dbReference type="ARBA" id="ARBA00049940"/>
    </source>
</evidence>
<keyword evidence="10" id="KW-0406">Ion transport</keyword>
<dbReference type="GO" id="GO:0140114">
    <property type="term" value="P:cellular detoxification of fluoride"/>
    <property type="evidence" value="ECO:0007669"/>
    <property type="project" value="UniProtKB-UniRule"/>
</dbReference>
<evidence type="ECO:0000313" key="11">
    <source>
        <dbReference type="EMBL" id="MQY14613.1"/>
    </source>
</evidence>
<dbReference type="GO" id="GO:0046872">
    <property type="term" value="F:metal ion binding"/>
    <property type="evidence" value="ECO:0007669"/>
    <property type="project" value="UniProtKB-KW"/>
</dbReference>
<comment type="similarity">
    <text evidence="7 10">Belongs to the fluoride channel Fluc/FEX (TC 1.A.43) family.</text>
</comment>
<evidence type="ECO:0000256" key="7">
    <source>
        <dbReference type="ARBA" id="ARBA00035120"/>
    </source>
</evidence>
<dbReference type="EMBL" id="WEGJ01000023">
    <property type="protein sequence ID" value="MQY14613.1"/>
    <property type="molecule type" value="Genomic_DNA"/>
</dbReference>
<protein>
    <recommendedName>
        <fullName evidence="10">Fluoride-specific ion channel FluC</fullName>
    </recommendedName>
</protein>
<feature type="binding site" evidence="10">
    <location>
        <position position="110"/>
    </location>
    <ligand>
        <name>Na(+)</name>
        <dbReference type="ChEBI" id="CHEBI:29101"/>
        <note>structural</note>
    </ligand>
</feature>
<dbReference type="GO" id="GO:0062054">
    <property type="term" value="F:fluoride channel activity"/>
    <property type="evidence" value="ECO:0007669"/>
    <property type="project" value="UniProtKB-UniRule"/>
</dbReference>
<keyword evidence="3 10" id="KW-0812">Transmembrane</keyword>
<evidence type="ECO:0000256" key="5">
    <source>
        <dbReference type="ARBA" id="ARBA00023136"/>
    </source>
</evidence>
<keyword evidence="5 10" id="KW-0472">Membrane</keyword>
<dbReference type="AlphaFoldDB" id="A0A7K0CMW7"/>
<sequence length="159" mass="16429">MVTDDGVRPGGGHVEEPIDPDVDLHLPSNRAETAGFGLEKVLGVIALGGVLGALGRYGVTLLWTTPWAVLCVNVVGCGLIGVLMVLVSEMGTAHPLVRPFLGTGVLGGFTTFSTYSVGFAEFLWDGRPVAGLGYAFGTLAGAMCAVWAAATVTRRVVAR</sequence>
<evidence type="ECO:0000313" key="12">
    <source>
        <dbReference type="Proteomes" id="UP000466345"/>
    </source>
</evidence>
<keyword evidence="4 10" id="KW-1133">Transmembrane helix</keyword>
<comment type="caution">
    <text evidence="11">The sequence shown here is derived from an EMBL/GenBank/DDBJ whole genome shotgun (WGS) entry which is preliminary data.</text>
</comment>
<feature type="binding site" evidence="10">
    <location>
        <position position="107"/>
    </location>
    <ligand>
        <name>Na(+)</name>
        <dbReference type="ChEBI" id="CHEBI:29101"/>
        <note>structural</note>
    </ligand>
</feature>
<reference evidence="11 12" key="1">
    <citation type="submission" date="2019-10" db="EMBL/GenBank/DDBJ databases">
        <title>Streptomyces smaragdinus sp. nov. and Streptomyces fabii sp. nov., isolated from the gut of fungus growing-termite Macrotermes natalensis.</title>
        <authorList>
            <person name="Schwitalla J."/>
            <person name="Benndorf R."/>
            <person name="Martin K."/>
            <person name="De Beer W."/>
            <person name="Kaster A.-K."/>
            <person name="Vollmers J."/>
            <person name="Poulsen M."/>
            <person name="Beemelmanns C."/>
        </authorList>
    </citation>
    <scope>NUCLEOTIDE SEQUENCE [LARGE SCALE GENOMIC DNA]</scope>
    <source>
        <strain evidence="11 12">RB5</strain>
    </source>
</reference>
<evidence type="ECO:0000256" key="3">
    <source>
        <dbReference type="ARBA" id="ARBA00022692"/>
    </source>
</evidence>
<dbReference type="OrthoDB" id="4408652at2"/>
<keyword evidence="10" id="KW-0813">Transport</keyword>
<feature type="transmembrane region" description="Helical" evidence="10">
    <location>
        <begin position="99"/>
        <end position="120"/>
    </location>
</feature>
<evidence type="ECO:0000256" key="4">
    <source>
        <dbReference type="ARBA" id="ARBA00022989"/>
    </source>
</evidence>
<feature type="transmembrane region" description="Helical" evidence="10">
    <location>
        <begin position="41"/>
        <end position="59"/>
    </location>
</feature>
<comment type="function">
    <text evidence="9 10">Fluoride-specific ion channel. Important for reducing fluoride concentration in the cell, thus reducing its toxicity.</text>
</comment>
<keyword evidence="10" id="KW-0479">Metal-binding</keyword>
<gene>
    <name evidence="11" type="primary">crcB_2</name>
    <name evidence="10" type="synonym">crcB</name>
    <name evidence="10" type="synonym">fluC</name>
    <name evidence="11" type="ORF">SRB5_47810</name>
</gene>
<feature type="transmembrane region" description="Helical" evidence="10">
    <location>
        <begin position="132"/>
        <end position="153"/>
    </location>
</feature>
<dbReference type="RefSeq" id="WP_153455478.1">
    <property type="nucleotide sequence ID" value="NZ_WEGJ01000023.1"/>
</dbReference>
<evidence type="ECO:0000256" key="10">
    <source>
        <dbReference type="HAMAP-Rule" id="MF_00454"/>
    </source>
</evidence>
<dbReference type="Proteomes" id="UP000466345">
    <property type="component" value="Unassembled WGS sequence"/>
</dbReference>
<keyword evidence="12" id="KW-1185">Reference proteome</keyword>
<dbReference type="HAMAP" id="MF_00454">
    <property type="entry name" value="FluC"/>
    <property type="match status" value="1"/>
</dbReference>
<dbReference type="InterPro" id="IPR003691">
    <property type="entry name" value="FluC"/>
</dbReference>
<feature type="transmembrane region" description="Helical" evidence="10">
    <location>
        <begin position="65"/>
        <end position="87"/>
    </location>
</feature>
<comment type="catalytic activity">
    <reaction evidence="8">
        <text>fluoride(in) = fluoride(out)</text>
        <dbReference type="Rhea" id="RHEA:76159"/>
        <dbReference type="ChEBI" id="CHEBI:17051"/>
    </reaction>
    <physiologicalReaction direction="left-to-right" evidence="8">
        <dbReference type="Rhea" id="RHEA:76160"/>
    </physiologicalReaction>
</comment>
<evidence type="ECO:0000256" key="8">
    <source>
        <dbReference type="ARBA" id="ARBA00035585"/>
    </source>
</evidence>
<accession>A0A7K0CMW7</accession>
<keyword evidence="6 10" id="KW-0407">Ion channel</keyword>
<organism evidence="11 12">
    <name type="scientific">Streptomyces smaragdinus</name>
    <dbReference type="NCBI Taxonomy" id="2585196"/>
    <lineage>
        <taxon>Bacteria</taxon>
        <taxon>Bacillati</taxon>
        <taxon>Actinomycetota</taxon>
        <taxon>Actinomycetes</taxon>
        <taxon>Kitasatosporales</taxon>
        <taxon>Streptomycetaceae</taxon>
        <taxon>Streptomyces</taxon>
    </lineage>
</organism>
<dbReference type="Pfam" id="PF02537">
    <property type="entry name" value="CRCB"/>
    <property type="match status" value="1"/>
</dbReference>
<keyword evidence="2 10" id="KW-1003">Cell membrane</keyword>
<name>A0A7K0CMW7_9ACTN</name>
<proteinExistence type="inferred from homology"/>
<evidence type="ECO:0000256" key="2">
    <source>
        <dbReference type="ARBA" id="ARBA00022475"/>
    </source>
</evidence>
<evidence type="ECO:0000256" key="6">
    <source>
        <dbReference type="ARBA" id="ARBA00023303"/>
    </source>
</evidence>
<comment type="activity regulation">
    <text evidence="10">Na(+) is not transported, but it plays an essential structural role and its presence is essential for fluoride channel function.</text>
</comment>
<evidence type="ECO:0000256" key="1">
    <source>
        <dbReference type="ARBA" id="ARBA00004651"/>
    </source>
</evidence>
<comment type="subcellular location">
    <subcellularLocation>
        <location evidence="1 10">Cell membrane</location>
        <topology evidence="1 10">Multi-pass membrane protein</topology>
    </subcellularLocation>
</comment>
<keyword evidence="10" id="KW-0915">Sodium</keyword>
<dbReference type="GO" id="GO:0005886">
    <property type="term" value="C:plasma membrane"/>
    <property type="evidence" value="ECO:0007669"/>
    <property type="project" value="UniProtKB-SubCell"/>
</dbReference>